<keyword evidence="3" id="KW-0732">Signal</keyword>
<evidence type="ECO:0000313" key="6">
    <source>
        <dbReference type="Proteomes" id="UP001153069"/>
    </source>
</evidence>
<dbReference type="GO" id="GO:0051082">
    <property type="term" value="F:unfolded protein binding"/>
    <property type="evidence" value="ECO:0007669"/>
    <property type="project" value="TreeGrafter"/>
</dbReference>
<dbReference type="Pfam" id="PF08547">
    <property type="entry name" value="CIA30"/>
    <property type="match status" value="1"/>
</dbReference>
<dbReference type="AlphaFoldDB" id="A0A9N8DS25"/>
<dbReference type="GO" id="GO:0010257">
    <property type="term" value="P:NADH dehydrogenase complex assembly"/>
    <property type="evidence" value="ECO:0007669"/>
    <property type="project" value="TreeGrafter"/>
</dbReference>
<evidence type="ECO:0000259" key="4">
    <source>
        <dbReference type="Pfam" id="PF08547"/>
    </source>
</evidence>
<name>A0A9N8DS25_9STRA</name>
<gene>
    <name evidence="5" type="ORF">SEMRO_300_G111770.1</name>
</gene>
<feature type="chain" id="PRO_5040167970" evidence="3">
    <location>
        <begin position="22"/>
        <end position="263"/>
    </location>
</feature>
<sequence>MRQNVIFLMAIALMATDTTLGFAPHTQDTKIRTTKLQQQTTSDKEDATKERRQPWDVLRFVRQSSKFVNLPFTPSKSTSDTIQPGQVIWAPSSKLFFEWAPLDDVVMGGVSSSKVDNRSGLWKGTVTDANNGGFVGMRSTPPSVKLDLSKCQGLEWTFQTTNNMPQRLKVVLRDSNDFNGIAWTACINVPASKNKQKQVTVKVPLKNLVPSIFAKIVPDAKDFDKSSITALQLVFSKFEFEGELNPKFKVGDFDVQVLQVKAY</sequence>
<comment type="similarity">
    <text evidence="1">Belongs to the CIA30 family.</text>
</comment>
<proteinExistence type="inferred from homology"/>
<evidence type="ECO:0000256" key="3">
    <source>
        <dbReference type="SAM" id="SignalP"/>
    </source>
</evidence>
<organism evidence="5 6">
    <name type="scientific">Seminavis robusta</name>
    <dbReference type="NCBI Taxonomy" id="568900"/>
    <lineage>
        <taxon>Eukaryota</taxon>
        <taxon>Sar</taxon>
        <taxon>Stramenopiles</taxon>
        <taxon>Ochrophyta</taxon>
        <taxon>Bacillariophyta</taxon>
        <taxon>Bacillariophyceae</taxon>
        <taxon>Bacillariophycidae</taxon>
        <taxon>Naviculales</taxon>
        <taxon>Naviculaceae</taxon>
        <taxon>Seminavis</taxon>
    </lineage>
</organism>
<evidence type="ECO:0000313" key="5">
    <source>
        <dbReference type="EMBL" id="CAB9507300.1"/>
    </source>
</evidence>
<feature type="region of interest" description="Disordered" evidence="2">
    <location>
        <begin position="29"/>
        <end position="51"/>
    </location>
</feature>
<dbReference type="InterPro" id="IPR039131">
    <property type="entry name" value="NDUFAF1"/>
</dbReference>
<feature type="signal peptide" evidence="3">
    <location>
        <begin position="1"/>
        <end position="21"/>
    </location>
</feature>
<feature type="domain" description="NADH:ubiquinone oxidoreductase intermediate-associated protein 30" evidence="4">
    <location>
        <begin position="96"/>
        <end position="256"/>
    </location>
</feature>
<dbReference type="EMBL" id="CAICTM010000299">
    <property type="protein sequence ID" value="CAB9507300.1"/>
    <property type="molecule type" value="Genomic_DNA"/>
</dbReference>
<dbReference type="InterPro" id="IPR008979">
    <property type="entry name" value="Galactose-bd-like_sf"/>
</dbReference>
<evidence type="ECO:0000256" key="1">
    <source>
        <dbReference type="ARBA" id="ARBA00007884"/>
    </source>
</evidence>
<evidence type="ECO:0000256" key="2">
    <source>
        <dbReference type="SAM" id="MobiDB-lite"/>
    </source>
</evidence>
<protein>
    <submittedName>
        <fullName evidence="5">Complex I intermediate-associated protein 30 domain containing protein</fullName>
    </submittedName>
</protein>
<dbReference type="Proteomes" id="UP001153069">
    <property type="component" value="Unassembled WGS sequence"/>
</dbReference>
<dbReference type="OrthoDB" id="426386at2759"/>
<dbReference type="PANTHER" id="PTHR13194">
    <property type="entry name" value="COMPLEX I INTERMEDIATE-ASSOCIATED PROTEIN 30"/>
    <property type="match status" value="1"/>
</dbReference>
<dbReference type="PANTHER" id="PTHR13194:SF19">
    <property type="entry name" value="NAD(P)-BINDING ROSSMANN-FOLD SUPERFAMILY PROTEIN"/>
    <property type="match status" value="1"/>
</dbReference>
<keyword evidence="6" id="KW-1185">Reference proteome</keyword>
<accession>A0A9N8DS25</accession>
<reference evidence="5" key="1">
    <citation type="submission" date="2020-06" db="EMBL/GenBank/DDBJ databases">
        <authorList>
            <consortium name="Plant Systems Biology data submission"/>
        </authorList>
    </citation>
    <scope>NUCLEOTIDE SEQUENCE</scope>
    <source>
        <strain evidence="5">D6</strain>
    </source>
</reference>
<feature type="compositionally biased region" description="Basic and acidic residues" evidence="2">
    <location>
        <begin position="42"/>
        <end position="51"/>
    </location>
</feature>
<dbReference type="InterPro" id="IPR013857">
    <property type="entry name" value="NADH-UbQ_OxRdtase-assoc_prot30"/>
</dbReference>
<dbReference type="SUPFAM" id="SSF49785">
    <property type="entry name" value="Galactose-binding domain-like"/>
    <property type="match status" value="1"/>
</dbReference>
<comment type="caution">
    <text evidence="5">The sequence shown here is derived from an EMBL/GenBank/DDBJ whole genome shotgun (WGS) entry which is preliminary data.</text>
</comment>